<proteinExistence type="inferred from homology"/>
<evidence type="ECO:0000256" key="6">
    <source>
        <dbReference type="ARBA" id="ARBA00023242"/>
    </source>
</evidence>
<dbReference type="GO" id="GO:0005737">
    <property type="term" value="C:cytoplasm"/>
    <property type="evidence" value="ECO:0007669"/>
    <property type="project" value="UniProtKB-SubCell"/>
</dbReference>
<feature type="compositionally biased region" description="Basic and acidic residues" evidence="11">
    <location>
        <begin position="905"/>
        <end position="922"/>
    </location>
</feature>
<dbReference type="FunFam" id="2.30.310.10:FF:000001">
    <property type="entry name" value="Nuclear export mediator factor Nemf"/>
    <property type="match status" value="1"/>
</dbReference>
<evidence type="ECO:0000259" key="12">
    <source>
        <dbReference type="Pfam" id="PF05670"/>
    </source>
</evidence>
<reference evidence="14" key="1">
    <citation type="journal article" date="2016" name="Nat. Commun.">
        <title>The channel catfish genome sequence provides insights into the evolution of scale formation in teleosts.</title>
        <authorList>
            <person name="Liu Z."/>
            <person name="Liu S."/>
            <person name="Yao J."/>
            <person name="Bao L."/>
            <person name="Zhang J."/>
            <person name="Li Y."/>
            <person name="Jiang C."/>
            <person name="Sun L."/>
            <person name="Wang R."/>
            <person name="Zhang Y."/>
            <person name="Zhou T."/>
            <person name="Zeng Q."/>
            <person name="Fu Q."/>
            <person name="Gao S."/>
            <person name="Li N."/>
            <person name="Koren S."/>
            <person name="Jiang Y."/>
            <person name="Zimin A."/>
            <person name="Xu P."/>
            <person name="Phillippy A.M."/>
            <person name="Geng X."/>
            <person name="Song L."/>
            <person name="Sun F."/>
            <person name="Li C."/>
            <person name="Wang X."/>
            <person name="Chen A."/>
            <person name="Jin Y."/>
            <person name="Yuan Z."/>
            <person name="Yang Y."/>
            <person name="Tan S."/>
            <person name="Peatman E."/>
            <person name="Lu J."/>
            <person name="Qin Z."/>
            <person name="Dunham R."/>
            <person name="Li Z."/>
            <person name="Sonstegard T."/>
            <person name="Feng J."/>
            <person name="Danzmann R.G."/>
            <person name="Schroeder S."/>
            <person name="Scheffler B."/>
            <person name="Duke M.V."/>
            <person name="Ballard L."/>
            <person name="Kucuktas H."/>
            <person name="Kaltenboeck L."/>
            <person name="Liu H."/>
            <person name="Armbruster J."/>
            <person name="Xie Y."/>
            <person name="Kirby M.L."/>
            <person name="Tian Y."/>
            <person name="Flanagan M.E."/>
            <person name="Mu W."/>
            <person name="Waldbieser G.C."/>
        </authorList>
    </citation>
    <scope>NUCLEOTIDE SEQUENCE [LARGE SCALE GENOMIC DNA]</scope>
    <source>
        <strain evidence="14">SDA103</strain>
    </source>
</reference>
<feature type="coiled-coil region" evidence="10">
    <location>
        <begin position="297"/>
        <end position="341"/>
    </location>
</feature>
<dbReference type="Gene3D" id="2.30.310.10">
    <property type="entry name" value="ibrinogen binding protein from staphylococcus aureus domain"/>
    <property type="match status" value="1"/>
</dbReference>
<feature type="region of interest" description="Disordered" evidence="11">
    <location>
        <begin position="697"/>
        <end position="722"/>
    </location>
</feature>
<evidence type="ECO:0000256" key="1">
    <source>
        <dbReference type="ARBA" id="ARBA00004123"/>
    </source>
</evidence>
<dbReference type="InterPro" id="IPR051608">
    <property type="entry name" value="RQC_Subunit_NEMF"/>
</dbReference>
<evidence type="ECO:0000256" key="10">
    <source>
        <dbReference type="SAM" id="Coils"/>
    </source>
</evidence>
<dbReference type="GO" id="GO:0000049">
    <property type="term" value="F:tRNA binding"/>
    <property type="evidence" value="ECO:0007669"/>
    <property type="project" value="TreeGrafter"/>
</dbReference>
<name>A0A2D0RLH6_ICTPU</name>
<dbReference type="GeneID" id="108269820"/>
<dbReference type="InterPro" id="IPR008532">
    <property type="entry name" value="NFACT_RNA-bd"/>
</dbReference>
<dbReference type="GO" id="GO:0140708">
    <property type="term" value="P:CAT tailing"/>
    <property type="evidence" value="ECO:0007669"/>
    <property type="project" value="UniProtKB-ARBA"/>
</dbReference>
<accession>A0A2D0RLH6</accession>
<evidence type="ECO:0000256" key="8">
    <source>
        <dbReference type="ARBA" id="ARBA00071447"/>
    </source>
</evidence>
<dbReference type="OrthoDB" id="207084at2759"/>
<feature type="compositionally biased region" description="Basic and acidic residues" evidence="11">
    <location>
        <begin position="837"/>
        <end position="851"/>
    </location>
</feature>
<dbReference type="GO" id="GO:0005634">
    <property type="term" value="C:nucleus"/>
    <property type="evidence" value="ECO:0007669"/>
    <property type="project" value="UniProtKB-SubCell"/>
</dbReference>
<organism evidence="14 15">
    <name type="scientific">Ictalurus punctatus</name>
    <name type="common">Channel catfish</name>
    <name type="synonym">Silurus punctatus</name>
    <dbReference type="NCBI Taxonomy" id="7998"/>
    <lineage>
        <taxon>Eukaryota</taxon>
        <taxon>Metazoa</taxon>
        <taxon>Chordata</taxon>
        <taxon>Craniata</taxon>
        <taxon>Vertebrata</taxon>
        <taxon>Euteleostomi</taxon>
        <taxon>Actinopterygii</taxon>
        <taxon>Neopterygii</taxon>
        <taxon>Teleostei</taxon>
        <taxon>Ostariophysi</taxon>
        <taxon>Siluriformes</taxon>
        <taxon>Ictaluridae</taxon>
        <taxon>Ictalurus</taxon>
    </lineage>
</organism>
<dbReference type="Pfam" id="PF05670">
    <property type="entry name" value="NFACT-R_1"/>
    <property type="match status" value="1"/>
</dbReference>
<dbReference type="InterPro" id="IPR021846">
    <property type="entry name" value="NFACT-C"/>
</dbReference>
<evidence type="ECO:0000313" key="14">
    <source>
        <dbReference type="Proteomes" id="UP000221080"/>
    </source>
</evidence>
<dbReference type="GO" id="GO:0043023">
    <property type="term" value="F:ribosomal large subunit binding"/>
    <property type="evidence" value="ECO:0007669"/>
    <property type="project" value="TreeGrafter"/>
</dbReference>
<dbReference type="PANTHER" id="PTHR15239:SF6">
    <property type="entry name" value="RIBOSOME QUALITY CONTROL COMPLEX SUBUNIT NEMF"/>
    <property type="match status" value="1"/>
</dbReference>
<feature type="compositionally biased region" description="Basic residues" evidence="11">
    <location>
        <begin position="871"/>
        <end position="882"/>
    </location>
</feature>
<protein>
    <recommendedName>
        <fullName evidence="8">Ribosome quality control complex subunit NEMF</fullName>
    </recommendedName>
    <alternativeName>
        <fullName evidence="9">Nuclear export mediator factor</fullName>
    </alternativeName>
</protein>
<dbReference type="KEGG" id="ipu:108269820"/>
<evidence type="ECO:0000313" key="15">
    <source>
        <dbReference type="RefSeq" id="XP_017331367.1"/>
    </source>
</evidence>
<evidence type="ECO:0000256" key="4">
    <source>
        <dbReference type="ARBA" id="ARBA00022490"/>
    </source>
</evidence>
<feature type="region of interest" description="Disordered" evidence="11">
    <location>
        <begin position="763"/>
        <end position="782"/>
    </location>
</feature>
<feature type="compositionally biased region" description="Acidic residues" evidence="11">
    <location>
        <begin position="697"/>
        <end position="716"/>
    </location>
</feature>
<sequence length="1073" mass="121771">MKGRFNTVDIRAVIAELNANYVGMRVYNVYDIDSKTYLIRLQKPDSKAVLLIESGIRIHSTDFEWPKNLMPSGFAMKCRKHLKSRRLVHIKQLGVDRIVDFQFGSEEAAYHLIVELYDRGNIILTDHEYTILNLLRFRTAEAEDVKIAVRERYPIENARPPEPLISLERLKDILSKAQSGEQIKRILNPHLPYGGTLIEHCLIEVGFPGLLKMDHQFNMTEAGPKLLEALQMAESYMEKAANFNGKGYIIQKTEKKPSMMPDKPQEELLTYEEFHPFFFSQHSKSPYVEFESFDKAIDEFFSKMESQKIDMKALQQEKQAMKKLENVRKDHEQRLEALHQAQEVDRFKGELLEMNLPIVERAIQVVRSALANQVDWAEISLIVKEAQAAGDPVACAIKELKLQTNHITMLLKNPYIGPEEIEEEEEISEDSKDGSGQPKGKKNKNKDKGQKSKIQKNKPILVDVDLGLSAYANSKKYYDHKRNAAKKEQKTVEAAEKAFKSAEKKTKQTLKEVQTVTTIQKARKVFWFEKFLWFISSENYLIIAGRDQQQNEMIVKRYLRPGDIYIHADLHGATSCVIKNPSGELVPPRTLTEAGTMSVCYSAAWDAKVITSAWWVHHNQVSKTAPTGEYLTTGSFMIRGKKNFLPPSYLIMGFGFLFKVDEQCVFRHRGERKVKTLEEEVEDMSSSTAELLEEGEELFGEDSANEGEAEGEDMSEEDGRMEVDEDVLQRVEEEENTEANEEQASEIQLETLKLEEEVCEQKGAKGIDEEVKSEEESTDLSFPDTTILLTHLQSNRGIASAGFKQEVSTRDNTVQQGKKYMSAKQRRDMKKKQKQGSSEHPEEPEMKKEESQSSVTNQSSKSGGAAQPLKRGQKNKLKKIKDKYKDQDEEDRELMMKLLGSAGSNKEEKVKKGKKGKEEPVKKPAQKTRVPATVVKKAEQPVADVSQAGQYSTEQDDKDADDLDQENPGAEEYENFLDCLTGQPHPDDVLLFAVPVCAPYTALSNYKHKVKLTPGTQKKGKAARTAVFSFMHAKEASAREKDLFRSVKDTDLSRNMPGKVKVSAPNLLAAKKK</sequence>
<dbReference type="PANTHER" id="PTHR15239">
    <property type="entry name" value="NUCLEAR EXPORT MEDIATOR FACTOR NEMF"/>
    <property type="match status" value="1"/>
</dbReference>
<evidence type="ECO:0000256" key="7">
    <source>
        <dbReference type="ARBA" id="ARBA00062982"/>
    </source>
</evidence>
<dbReference type="RefSeq" id="XP_017331367.1">
    <property type="nucleotide sequence ID" value="XM_017475878.3"/>
</dbReference>
<keyword evidence="14" id="KW-1185">Reference proteome</keyword>
<gene>
    <name evidence="15" type="primary">LOC108269820</name>
</gene>
<keyword evidence="4" id="KW-0963">Cytoplasm</keyword>
<feature type="region of interest" description="Disordered" evidence="11">
    <location>
        <begin position="800"/>
        <end position="969"/>
    </location>
</feature>
<feature type="compositionally biased region" description="Acidic residues" evidence="11">
    <location>
        <begin position="954"/>
        <end position="969"/>
    </location>
</feature>
<dbReference type="GO" id="GO:1990112">
    <property type="term" value="C:RQC complex"/>
    <property type="evidence" value="ECO:0007669"/>
    <property type="project" value="TreeGrafter"/>
</dbReference>
<dbReference type="AlphaFoldDB" id="A0A2D0RLH6"/>
<dbReference type="Proteomes" id="UP000221080">
    <property type="component" value="Chromosome 9"/>
</dbReference>
<comment type="subunit">
    <text evidence="7">Component of the ribosome quality control complex (RQC), composed of the E3 ubiquitin ligase LTN1, TCF25 and NEMF associated with the 60S ribosomal subunit. The complex probably also contains VCP/p97 and its ubiquitin-binding cofactors. Interacts (via its N-terminus) with XPO1.</text>
</comment>
<dbReference type="STRING" id="7998.ENSIPUP00000024556"/>
<keyword evidence="5 10" id="KW-0175">Coiled coil</keyword>
<comment type="subcellular location">
    <subcellularLocation>
        <location evidence="2">Cytoplasm</location>
    </subcellularLocation>
    <subcellularLocation>
        <location evidence="1">Nucleus</location>
    </subcellularLocation>
</comment>
<feature type="coiled-coil region" evidence="10">
    <location>
        <begin position="667"/>
        <end position="694"/>
    </location>
</feature>
<comment type="similarity">
    <text evidence="3">Belongs to the NEMF family.</text>
</comment>
<evidence type="ECO:0000259" key="13">
    <source>
        <dbReference type="Pfam" id="PF11923"/>
    </source>
</evidence>
<feature type="coiled-coil region" evidence="10">
    <location>
        <begin position="478"/>
        <end position="512"/>
    </location>
</feature>
<reference evidence="15" key="2">
    <citation type="submission" date="2025-08" db="UniProtKB">
        <authorList>
            <consortium name="RefSeq"/>
        </authorList>
    </citation>
    <scope>IDENTIFICATION</scope>
    <source>
        <tissue evidence="15">Blood</tissue>
    </source>
</reference>
<feature type="compositionally biased region" description="Low complexity" evidence="11">
    <location>
        <begin position="852"/>
        <end position="862"/>
    </location>
</feature>
<evidence type="ECO:0000256" key="11">
    <source>
        <dbReference type="SAM" id="MobiDB-lite"/>
    </source>
</evidence>
<evidence type="ECO:0000256" key="2">
    <source>
        <dbReference type="ARBA" id="ARBA00004496"/>
    </source>
</evidence>
<feature type="domain" description="NFACT protein C-terminal" evidence="13">
    <location>
        <begin position="971"/>
        <end position="1063"/>
    </location>
</feature>
<dbReference type="Pfam" id="PF05833">
    <property type="entry name" value="NFACT_N"/>
    <property type="match status" value="1"/>
</dbReference>
<dbReference type="Pfam" id="PF11923">
    <property type="entry name" value="NFACT-C"/>
    <property type="match status" value="1"/>
</dbReference>
<keyword evidence="6" id="KW-0539">Nucleus</keyword>
<feature type="domain" description="NFACT RNA-binding" evidence="12">
    <location>
        <begin position="530"/>
        <end position="640"/>
    </location>
</feature>
<feature type="compositionally biased region" description="Basic residues" evidence="11">
    <location>
        <begin position="439"/>
        <end position="454"/>
    </location>
</feature>
<evidence type="ECO:0000256" key="5">
    <source>
        <dbReference type="ARBA" id="ARBA00023054"/>
    </source>
</evidence>
<evidence type="ECO:0000256" key="9">
    <source>
        <dbReference type="ARBA" id="ARBA00076869"/>
    </source>
</evidence>
<evidence type="ECO:0000256" key="3">
    <source>
        <dbReference type="ARBA" id="ARBA00008318"/>
    </source>
</evidence>
<feature type="region of interest" description="Disordered" evidence="11">
    <location>
        <begin position="421"/>
        <end position="454"/>
    </location>
</feature>